<dbReference type="InterPro" id="IPR050228">
    <property type="entry name" value="Carboxylesterase_BioH"/>
</dbReference>
<feature type="signal peptide" evidence="1">
    <location>
        <begin position="1"/>
        <end position="25"/>
    </location>
</feature>
<dbReference type="InterPro" id="IPR029058">
    <property type="entry name" value="AB_hydrolase_fold"/>
</dbReference>
<evidence type="ECO:0000313" key="2">
    <source>
        <dbReference type="EMBL" id="QDT66321.1"/>
    </source>
</evidence>
<dbReference type="EMBL" id="CP036316">
    <property type="protein sequence ID" value="QDT66321.1"/>
    <property type="molecule type" value="Genomic_DNA"/>
</dbReference>
<keyword evidence="2" id="KW-0378">Hydrolase</keyword>
<sequence precursor="true">MTYSVFRQVALAAACLVFSLSTSCAEDSVAVKPLVLDRTGVMFVGGRQVPMTGGGRRGGEVQQTQIVEQAPVHYLIPPEQKSKGKLPVVMVPGMGLTSYIYLGTPDGRDGWATLFAREGYPVYVFDEPNNAVSGFNVSSINTVKAGQADVEELPRFMLWSNETIWRRWGIGPEVGKPFEDTRFPVSHIGQLYASMTPVYGTSRGSGSRGAGGGGVKAQALVELLEQIGPAILVLHSMSGQTGFEATRLRPDLVKSIVAVEVVGSPTDVGDIWDHFLDVHYIGVYGDHFDVRRMAGRHQASEKTAELIANSGGKSHMIWLPQKGIHGNTHLLMMDNNNDVIAKMIMECLADN</sequence>
<dbReference type="RefSeq" id="WP_145265319.1">
    <property type="nucleotide sequence ID" value="NZ_CP036316.1"/>
</dbReference>
<dbReference type="AlphaFoldDB" id="A0A517TD63"/>
<dbReference type="Proteomes" id="UP000319976">
    <property type="component" value="Chromosome"/>
</dbReference>
<name>A0A517TD63_9PLAN</name>
<dbReference type="GO" id="GO:0016787">
    <property type="term" value="F:hydrolase activity"/>
    <property type="evidence" value="ECO:0007669"/>
    <property type="project" value="UniProtKB-KW"/>
</dbReference>
<dbReference type="PANTHER" id="PTHR43194">
    <property type="entry name" value="HYDROLASE ALPHA/BETA FOLD FAMILY"/>
    <property type="match status" value="1"/>
</dbReference>
<evidence type="ECO:0000313" key="3">
    <source>
        <dbReference type="Proteomes" id="UP000319976"/>
    </source>
</evidence>
<dbReference type="PROSITE" id="PS51257">
    <property type="entry name" value="PROKAR_LIPOPROTEIN"/>
    <property type="match status" value="1"/>
</dbReference>
<proteinExistence type="predicted"/>
<gene>
    <name evidence="2" type="ORF">V22_35870</name>
</gene>
<dbReference type="KEGG" id="chya:V22_35870"/>
<protein>
    <submittedName>
        <fullName evidence="2">Alpha/beta hydrolase family protein</fullName>
    </submittedName>
</protein>
<dbReference type="SUPFAM" id="SSF53474">
    <property type="entry name" value="alpha/beta-Hydrolases"/>
    <property type="match status" value="1"/>
</dbReference>
<keyword evidence="1" id="KW-0732">Signal</keyword>
<keyword evidence="3" id="KW-1185">Reference proteome</keyword>
<evidence type="ECO:0000256" key="1">
    <source>
        <dbReference type="SAM" id="SignalP"/>
    </source>
</evidence>
<dbReference type="PANTHER" id="PTHR43194:SF5">
    <property type="entry name" value="PIMELOYL-[ACYL-CARRIER PROTEIN] METHYL ESTER ESTERASE"/>
    <property type="match status" value="1"/>
</dbReference>
<organism evidence="2 3">
    <name type="scientific">Calycomorphotria hydatis</name>
    <dbReference type="NCBI Taxonomy" id="2528027"/>
    <lineage>
        <taxon>Bacteria</taxon>
        <taxon>Pseudomonadati</taxon>
        <taxon>Planctomycetota</taxon>
        <taxon>Planctomycetia</taxon>
        <taxon>Planctomycetales</taxon>
        <taxon>Planctomycetaceae</taxon>
        <taxon>Calycomorphotria</taxon>
    </lineage>
</organism>
<dbReference type="OrthoDB" id="256394at2"/>
<feature type="chain" id="PRO_5021913431" evidence="1">
    <location>
        <begin position="26"/>
        <end position="351"/>
    </location>
</feature>
<dbReference type="Gene3D" id="3.40.50.1820">
    <property type="entry name" value="alpha/beta hydrolase"/>
    <property type="match status" value="1"/>
</dbReference>
<reference evidence="2 3" key="1">
    <citation type="submission" date="2019-02" db="EMBL/GenBank/DDBJ databases">
        <title>Deep-cultivation of Planctomycetes and their phenomic and genomic characterization uncovers novel biology.</title>
        <authorList>
            <person name="Wiegand S."/>
            <person name="Jogler M."/>
            <person name="Boedeker C."/>
            <person name="Pinto D."/>
            <person name="Vollmers J."/>
            <person name="Rivas-Marin E."/>
            <person name="Kohn T."/>
            <person name="Peeters S.H."/>
            <person name="Heuer A."/>
            <person name="Rast P."/>
            <person name="Oberbeckmann S."/>
            <person name="Bunk B."/>
            <person name="Jeske O."/>
            <person name="Meyerdierks A."/>
            <person name="Storesund J.E."/>
            <person name="Kallscheuer N."/>
            <person name="Luecker S."/>
            <person name="Lage O.M."/>
            <person name="Pohl T."/>
            <person name="Merkel B.J."/>
            <person name="Hornburger P."/>
            <person name="Mueller R.-W."/>
            <person name="Bruemmer F."/>
            <person name="Labrenz M."/>
            <person name="Spormann A.M."/>
            <person name="Op den Camp H."/>
            <person name="Overmann J."/>
            <person name="Amann R."/>
            <person name="Jetten M.S.M."/>
            <person name="Mascher T."/>
            <person name="Medema M.H."/>
            <person name="Devos D.P."/>
            <person name="Kaster A.-K."/>
            <person name="Ovreas L."/>
            <person name="Rohde M."/>
            <person name="Galperin M.Y."/>
            <person name="Jogler C."/>
        </authorList>
    </citation>
    <scope>NUCLEOTIDE SEQUENCE [LARGE SCALE GENOMIC DNA]</scope>
    <source>
        <strain evidence="2 3">V22</strain>
    </source>
</reference>
<accession>A0A517TD63</accession>